<dbReference type="Pfam" id="PF08281">
    <property type="entry name" value="Sigma70_r4_2"/>
    <property type="match status" value="1"/>
</dbReference>
<dbReference type="AlphaFoldDB" id="A0A3B1CFL1"/>
<keyword evidence="2" id="KW-0805">Transcription regulation</keyword>
<dbReference type="InterPro" id="IPR013325">
    <property type="entry name" value="RNA_pol_sigma_r2"/>
</dbReference>
<dbReference type="Gene3D" id="1.10.10.10">
    <property type="entry name" value="Winged helix-like DNA-binding domain superfamily/Winged helix DNA-binding domain"/>
    <property type="match status" value="1"/>
</dbReference>
<dbReference type="GO" id="GO:0003677">
    <property type="term" value="F:DNA binding"/>
    <property type="evidence" value="ECO:0007669"/>
    <property type="project" value="InterPro"/>
</dbReference>
<dbReference type="InterPro" id="IPR013324">
    <property type="entry name" value="RNA_pol_sigma_r3/r4-like"/>
</dbReference>
<sequence>MKIVKEIGFDEAGLWRKFKSGSQDALGIIFQHYFRELYYYGLKIIPVSDIVKDVIQEMFVQLWGRRATLGIVKNIKAYLLVTLRRELIRTLKNAKSELLDEGMKINGFIISTEDFIIESEDRVEFNEKLAASIQSLTARQREVIFLRFYNNLDFPELAEVLGMNVQSVRNLLFRSLEKIREGLRGLGLHKTDNLEIILFHLFSKNHKIL</sequence>
<accession>A0A3B1CFL1</accession>
<dbReference type="SUPFAM" id="SSF88946">
    <property type="entry name" value="Sigma2 domain of RNA polymerase sigma factors"/>
    <property type="match status" value="1"/>
</dbReference>
<evidence type="ECO:0000259" key="6">
    <source>
        <dbReference type="Pfam" id="PF08281"/>
    </source>
</evidence>
<dbReference type="InterPro" id="IPR007627">
    <property type="entry name" value="RNA_pol_sigma70_r2"/>
</dbReference>
<dbReference type="InterPro" id="IPR036388">
    <property type="entry name" value="WH-like_DNA-bd_sf"/>
</dbReference>
<evidence type="ECO:0000259" key="5">
    <source>
        <dbReference type="Pfam" id="PF04542"/>
    </source>
</evidence>
<dbReference type="InterPro" id="IPR039425">
    <property type="entry name" value="RNA_pol_sigma-70-like"/>
</dbReference>
<evidence type="ECO:0008006" key="8">
    <source>
        <dbReference type="Google" id="ProtNLM"/>
    </source>
</evidence>
<feature type="domain" description="RNA polymerase sigma factor 70 region 4 type 2" evidence="6">
    <location>
        <begin position="128"/>
        <end position="179"/>
    </location>
</feature>
<dbReference type="GO" id="GO:0016987">
    <property type="term" value="F:sigma factor activity"/>
    <property type="evidence" value="ECO:0007669"/>
    <property type="project" value="UniProtKB-KW"/>
</dbReference>
<dbReference type="PANTHER" id="PTHR43133:SF46">
    <property type="entry name" value="RNA POLYMERASE SIGMA-70 FACTOR ECF SUBFAMILY"/>
    <property type="match status" value="1"/>
</dbReference>
<feature type="domain" description="RNA polymerase sigma-70 region 2" evidence="5">
    <location>
        <begin position="30"/>
        <end position="95"/>
    </location>
</feature>
<evidence type="ECO:0000256" key="1">
    <source>
        <dbReference type="ARBA" id="ARBA00010641"/>
    </source>
</evidence>
<keyword evidence="4" id="KW-0804">Transcription</keyword>
<dbReference type="EMBL" id="UOGD01000237">
    <property type="protein sequence ID" value="VAX22834.1"/>
    <property type="molecule type" value="Genomic_DNA"/>
</dbReference>
<gene>
    <name evidence="7" type="ORF">MNBD_IGNAVI01-2100</name>
</gene>
<evidence type="ECO:0000313" key="7">
    <source>
        <dbReference type="EMBL" id="VAX22834.1"/>
    </source>
</evidence>
<dbReference type="Pfam" id="PF04542">
    <property type="entry name" value="Sigma70_r2"/>
    <property type="match status" value="1"/>
</dbReference>
<dbReference type="Gene3D" id="1.10.1740.10">
    <property type="match status" value="1"/>
</dbReference>
<dbReference type="NCBIfam" id="TIGR02937">
    <property type="entry name" value="sigma70-ECF"/>
    <property type="match status" value="1"/>
</dbReference>
<evidence type="ECO:0000256" key="4">
    <source>
        <dbReference type="ARBA" id="ARBA00023163"/>
    </source>
</evidence>
<proteinExistence type="inferred from homology"/>
<evidence type="ECO:0000256" key="2">
    <source>
        <dbReference type="ARBA" id="ARBA00023015"/>
    </source>
</evidence>
<reference evidence="7" key="1">
    <citation type="submission" date="2018-06" db="EMBL/GenBank/DDBJ databases">
        <authorList>
            <person name="Zhirakovskaya E."/>
        </authorList>
    </citation>
    <scope>NUCLEOTIDE SEQUENCE</scope>
</reference>
<protein>
    <recommendedName>
        <fullName evidence="8">RNA polymerase sigma factor 70 region 4 type 2 domain-containing protein</fullName>
    </recommendedName>
</protein>
<dbReference type="SUPFAM" id="SSF88659">
    <property type="entry name" value="Sigma3 and sigma4 domains of RNA polymerase sigma factors"/>
    <property type="match status" value="1"/>
</dbReference>
<comment type="similarity">
    <text evidence="1">Belongs to the sigma-70 factor family. ECF subfamily.</text>
</comment>
<dbReference type="InterPro" id="IPR014284">
    <property type="entry name" value="RNA_pol_sigma-70_dom"/>
</dbReference>
<dbReference type="CDD" id="cd06171">
    <property type="entry name" value="Sigma70_r4"/>
    <property type="match status" value="1"/>
</dbReference>
<dbReference type="PANTHER" id="PTHR43133">
    <property type="entry name" value="RNA POLYMERASE ECF-TYPE SIGMA FACTO"/>
    <property type="match status" value="1"/>
</dbReference>
<name>A0A3B1CFL1_9ZZZZ</name>
<dbReference type="GO" id="GO:0006352">
    <property type="term" value="P:DNA-templated transcription initiation"/>
    <property type="evidence" value="ECO:0007669"/>
    <property type="project" value="InterPro"/>
</dbReference>
<dbReference type="InterPro" id="IPR013249">
    <property type="entry name" value="RNA_pol_sigma70_r4_t2"/>
</dbReference>
<organism evidence="7">
    <name type="scientific">hydrothermal vent metagenome</name>
    <dbReference type="NCBI Taxonomy" id="652676"/>
    <lineage>
        <taxon>unclassified sequences</taxon>
        <taxon>metagenomes</taxon>
        <taxon>ecological metagenomes</taxon>
    </lineage>
</organism>
<keyword evidence="3" id="KW-0731">Sigma factor</keyword>
<evidence type="ECO:0000256" key="3">
    <source>
        <dbReference type="ARBA" id="ARBA00023082"/>
    </source>
</evidence>